<evidence type="ECO:0000256" key="1">
    <source>
        <dbReference type="ARBA" id="ARBA00006484"/>
    </source>
</evidence>
<sequence length="250" mass="26197">MRLEGKVALVTGAASGIGAATAELFVKEGAQVVLADRNLDQARRVAATLGERALAVGVDVVVSQQIRDAVGATISAFGGLDILVNNAGLGIRGTVVNTEEDDWDRIMEVNLKSVFLCSKYAIPEIARRGKGAIVNISSTAAVCGIPDRAAYVAAKGGVAALTRSMALDHAEQNIRINSIAPGVIWSSYYEEMLRTVPDPDGFVSGLKARAPVNRMGQPHEIATMALFLASDESSFATGAMFTVDGGYTAR</sequence>
<dbReference type="EMBL" id="FSRU01000001">
    <property type="protein sequence ID" value="SIO38358.1"/>
    <property type="molecule type" value="Genomic_DNA"/>
</dbReference>
<reference evidence="4 5" key="1">
    <citation type="submission" date="2016-11" db="EMBL/GenBank/DDBJ databases">
        <authorList>
            <person name="Jaros S."/>
            <person name="Januszkiewicz K."/>
            <person name="Wedrychowicz H."/>
        </authorList>
    </citation>
    <scope>NUCLEOTIDE SEQUENCE [LARGE SCALE GENOMIC DNA]</scope>
    <source>
        <strain evidence="4 5">GAS95</strain>
    </source>
</reference>
<dbReference type="NCBIfam" id="NF004791">
    <property type="entry name" value="PRK06138.1"/>
    <property type="match status" value="1"/>
</dbReference>
<evidence type="ECO:0000313" key="5">
    <source>
        <dbReference type="Proteomes" id="UP000185151"/>
    </source>
</evidence>
<keyword evidence="5" id="KW-1185">Reference proteome</keyword>
<dbReference type="PRINTS" id="PR00080">
    <property type="entry name" value="SDRFAMILY"/>
</dbReference>
<dbReference type="PANTHER" id="PTHR24321:SF15">
    <property type="entry name" value="OXIDOREDUCTASE UCPA"/>
    <property type="match status" value="1"/>
</dbReference>
<dbReference type="PRINTS" id="PR00081">
    <property type="entry name" value="GDHRDH"/>
</dbReference>
<dbReference type="InterPro" id="IPR002347">
    <property type="entry name" value="SDR_fam"/>
</dbReference>
<dbReference type="Proteomes" id="UP000185151">
    <property type="component" value="Unassembled WGS sequence"/>
</dbReference>
<gene>
    <name evidence="4" type="ORF">SAMN05444165_2718</name>
</gene>
<dbReference type="Gene3D" id="3.40.50.720">
    <property type="entry name" value="NAD(P)-binding Rossmann-like Domain"/>
    <property type="match status" value="1"/>
</dbReference>
<evidence type="ECO:0000256" key="2">
    <source>
        <dbReference type="ARBA" id="ARBA00023002"/>
    </source>
</evidence>
<dbReference type="NCBIfam" id="NF005559">
    <property type="entry name" value="PRK07231.1"/>
    <property type="match status" value="1"/>
</dbReference>
<name>A0A1N6J1V4_9BURK</name>
<dbReference type="GO" id="GO:0016491">
    <property type="term" value="F:oxidoreductase activity"/>
    <property type="evidence" value="ECO:0007669"/>
    <property type="project" value="UniProtKB-KW"/>
</dbReference>
<dbReference type="InterPro" id="IPR036291">
    <property type="entry name" value="NAD(P)-bd_dom_sf"/>
</dbReference>
<dbReference type="AlphaFoldDB" id="A0A1N6J1V4"/>
<organism evidence="4 5">
    <name type="scientific">Paraburkholderia phenazinium</name>
    <dbReference type="NCBI Taxonomy" id="60549"/>
    <lineage>
        <taxon>Bacteria</taxon>
        <taxon>Pseudomonadati</taxon>
        <taxon>Pseudomonadota</taxon>
        <taxon>Betaproteobacteria</taxon>
        <taxon>Burkholderiales</taxon>
        <taxon>Burkholderiaceae</taxon>
        <taxon>Paraburkholderia</taxon>
    </lineage>
</organism>
<evidence type="ECO:0000313" key="4">
    <source>
        <dbReference type="EMBL" id="SIO38358.1"/>
    </source>
</evidence>
<dbReference type="RefSeq" id="WP_074296125.1">
    <property type="nucleotide sequence ID" value="NZ_FSRU01000001.1"/>
</dbReference>
<dbReference type="SMART" id="SM00822">
    <property type="entry name" value="PKS_KR"/>
    <property type="match status" value="1"/>
</dbReference>
<accession>A0A1N6J1V4</accession>
<feature type="domain" description="Ketoreductase" evidence="3">
    <location>
        <begin position="6"/>
        <end position="188"/>
    </location>
</feature>
<dbReference type="PROSITE" id="PS00061">
    <property type="entry name" value="ADH_SHORT"/>
    <property type="match status" value="1"/>
</dbReference>
<evidence type="ECO:0000259" key="3">
    <source>
        <dbReference type="SMART" id="SM00822"/>
    </source>
</evidence>
<dbReference type="Pfam" id="PF13561">
    <property type="entry name" value="adh_short_C2"/>
    <property type="match status" value="1"/>
</dbReference>
<dbReference type="FunFam" id="3.40.50.720:FF:000084">
    <property type="entry name" value="Short-chain dehydrogenase reductase"/>
    <property type="match status" value="1"/>
</dbReference>
<dbReference type="OrthoDB" id="6823797at2"/>
<dbReference type="InterPro" id="IPR057326">
    <property type="entry name" value="KR_dom"/>
</dbReference>
<dbReference type="SUPFAM" id="SSF51735">
    <property type="entry name" value="NAD(P)-binding Rossmann-fold domains"/>
    <property type="match status" value="1"/>
</dbReference>
<comment type="similarity">
    <text evidence="1">Belongs to the short-chain dehydrogenases/reductases (SDR) family.</text>
</comment>
<keyword evidence="2" id="KW-0560">Oxidoreductase</keyword>
<dbReference type="PANTHER" id="PTHR24321">
    <property type="entry name" value="DEHYDROGENASES, SHORT CHAIN"/>
    <property type="match status" value="1"/>
</dbReference>
<dbReference type="InterPro" id="IPR020904">
    <property type="entry name" value="Sc_DH/Rdtase_CS"/>
</dbReference>
<proteinExistence type="inferred from homology"/>
<protein>
    <submittedName>
        <fullName evidence="4">NAD(P)-dependent dehydrogenase, short-chain alcohol dehydrogenase family</fullName>
    </submittedName>
</protein>